<dbReference type="Proteomes" id="UP000254794">
    <property type="component" value="Unassembled WGS sequence"/>
</dbReference>
<proteinExistence type="predicted"/>
<gene>
    <name evidence="1" type="ORF">NCTC13316_00844</name>
</gene>
<protein>
    <submittedName>
        <fullName evidence="1">Putative integrase</fullName>
    </submittedName>
</protein>
<evidence type="ECO:0000313" key="2">
    <source>
        <dbReference type="Proteomes" id="UP000254794"/>
    </source>
</evidence>
<reference evidence="1 2" key="1">
    <citation type="submission" date="2018-06" db="EMBL/GenBank/DDBJ databases">
        <authorList>
            <consortium name="Pathogen Informatics"/>
            <person name="Doyle S."/>
        </authorList>
    </citation>
    <scope>NUCLEOTIDE SEQUENCE [LARGE SCALE GENOMIC DNA]</scope>
    <source>
        <strain evidence="1 2">NCTC13316</strain>
    </source>
</reference>
<name>A0A378JI93_9GAMM</name>
<dbReference type="AlphaFoldDB" id="A0A378JI93"/>
<evidence type="ECO:0000313" key="1">
    <source>
        <dbReference type="EMBL" id="STX50757.1"/>
    </source>
</evidence>
<accession>A0A378JI93</accession>
<sequence length="57" mass="6765">MTIMRYMTIIRRFLVLCECPVGNIDNKSLNLIRPVKRKKRKLNVKADIWQSITDPYA</sequence>
<organism evidence="1 2">
    <name type="scientific">Legionella busanensis</name>
    <dbReference type="NCBI Taxonomy" id="190655"/>
    <lineage>
        <taxon>Bacteria</taxon>
        <taxon>Pseudomonadati</taxon>
        <taxon>Pseudomonadota</taxon>
        <taxon>Gammaproteobacteria</taxon>
        <taxon>Legionellales</taxon>
        <taxon>Legionellaceae</taxon>
        <taxon>Legionella</taxon>
    </lineage>
</organism>
<dbReference type="EMBL" id="UGOD01000001">
    <property type="protein sequence ID" value="STX50757.1"/>
    <property type="molecule type" value="Genomic_DNA"/>
</dbReference>
<keyword evidence="2" id="KW-1185">Reference proteome</keyword>